<evidence type="ECO:0000313" key="4">
    <source>
        <dbReference type="Proteomes" id="UP000501719"/>
    </source>
</evidence>
<accession>A0A6G7KU43</accession>
<reference evidence="2 5" key="2">
    <citation type="submission" date="2019-11" db="EMBL/GenBank/DDBJ databases">
        <authorList>
            <person name="Ndlovu S.S."/>
            <person name="Carulei O."/>
        </authorList>
    </citation>
    <scope>NUCLEOTIDE SEQUENCE [LARGE SCALE GENOMIC DNA]</scope>
    <source>
        <strain evidence="2">RSA_2_2004</strain>
    </source>
</reference>
<feature type="transmembrane region" description="Helical" evidence="1">
    <location>
        <begin position="51"/>
        <end position="70"/>
    </location>
</feature>
<evidence type="ECO:0000256" key="1">
    <source>
        <dbReference type="SAM" id="Phobius"/>
    </source>
</evidence>
<organismHost>
    <name type="scientific">Phacochoerus africanus</name>
    <name type="common">Warthog</name>
    <dbReference type="NCBI Taxonomy" id="41426"/>
</organismHost>
<organismHost>
    <name type="scientific">Sus scrofa</name>
    <name type="common">Pig</name>
    <dbReference type="NCBI Taxonomy" id="9823"/>
</organismHost>
<organismHost>
    <name type="scientific">Ornithodoros</name>
    <name type="common">relapsing fever ticks</name>
    <dbReference type="NCBI Taxonomy" id="6937"/>
</organismHost>
<dbReference type="EMBL" id="MN630494">
    <property type="protein sequence ID" value="QST78694.1"/>
    <property type="molecule type" value="Genomic_DNA"/>
</dbReference>
<organism evidence="2 5">
    <name type="scientific">African swine fever virus</name>
    <name type="common">ASFV</name>
    <dbReference type="NCBI Taxonomy" id="10497"/>
    <lineage>
        <taxon>Viruses</taxon>
        <taxon>Varidnaviria</taxon>
        <taxon>Bamfordvirae</taxon>
        <taxon>Nucleocytoviricota</taxon>
        <taxon>Pokkesviricetes</taxon>
        <taxon>Asfuvirales</taxon>
        <taxon>Asfarviridae</taxon>
        <taxon>Asfivirus</taxon>
        <taxon>Asfivirus haemorrhagiae</taxon>
    </lineage>
</organism>
<dbReference type="Proteomes" id="UP000501719">
    <property type="component" value="Segment"/>
</dbReference>
<keyword evidence="1" id="KW-0472">Membrane</keyword>
<evidence type="ECO:0000313" key="3">
    <source>
        <dbReference type="EMBL" id="QST78694.1"/>
    </source>
</evidence>
<organismHost>
    <name type="scientific">Ornithodoros moubata</name>
    <name type="common">Soft tick</name>
    <name type="synonym">Argasid tick</name>
    <dbReference type="NCBI Taxonomy" id="6938"/>
</organismHost>
<evidence type="ECO:0000313" key="2">
    <source>
        <dbReference type="EMBL" id="QII88862.2"/>
    </source>
</evidence>
<proteinExistence type="predicted"/>
<dbReference type="EMBL" id="MN641877">
    <property type="protein sequence ID" value="QII88862.2"/>
    <property type="molecule type" value="Genomic_DNA"/>
</dbReference>
<reference evidence="3 4" key="1">
    <citation type="submission" date="2019-10" db="EMBL/GenBank/DDBJ databases">
        <authorList>
            <person name="Ndlovu S.S."/>
        </authorList>
    </citation>
    <scope>NUCLEOTIDE SEQUENCE [LARGE SCALE GENOMIC DNA]</scope>
    <source>
        <strain evidence="3">Zaire</strain>
    </source>
</reference>
<keyword evidence="1" id="KW-0812">Transmembrane</keyword>
<evidence type="ECO:0000313" key="5">
    <source>
        <dbReference type="Proteomes" id="UP000502315"/>
    </source>
</evidence>
<gene>
    <name evidence="2" type="primary">110_6L</name>
</gene>
<organismHost>
    <name type="scientific">Potamochoerus larvatus</name>
    <name type="common">Bushpig</name>
    <dbReference type="NCBI Taxonomy" id="273792"/>
</organismHost>
<feature type="transmembrane region" description="Helical" evidence="1">
    <location>
        <begin position="20"/>
        <end position="39"/>
    </location>
</feature>
<dbReference type="Proteomes" id="UP000502315">
    <property type="component" value="Genome"/>
</dbReference>
<organismHost>
    <name type="scientific">Phacochoerus aethiopicus</name>
    <name type="common">Warthog</name>
    <dbReference type="NCBI Taxonomy" id="85517"/>
</organismHost>
<keyword evidence="1" id="KW-1133">Transmembrane helix</keyword>
<name>A0A6G7KU43_ASF</name>
<sequence length="118" mass="13895">MEFIFFPFLPAVFVRIPRPWLRTIHGMVHTFIYIIHTFIQPTGNQTCFHILILVYYCPIYFVYTSAILAVPAKLATFHVRAPVFEFFLWRILCWTKLSNELSCNLAGQKAKNSQEDHQ</sequence>
<protein>
    <submittedName>
        <fullName evidence="2">p110_6L</fullName>
    </submittedName>
</protein>